<dbReference type="Proteomes" id="UP001164506">
    <property type="component" value="Chromosome"/>
</dbReference>
<dbReference type="PROSITE" id="PS50885">
    <property type="entry name" value="HAMP"/>
    <property type="match status" value="1"/>
</dbReference>
<evidence type="ECO:0000256" key="12">
    <source>
        <dbReference type="SAM" id="Phobius"/>
    </source>
</evidence>
<organism evidence="15 16">
    <name type="scientific">Streptomyces tanashiensis</name>
    <dbReference type="NCBI Taxonomy" id="67367"/>
    <lineage>
        <taxon>Bacteria</taxon>
        <taxon>Bacillati</taxon>
        <taxon>Actinomycetota</taxon>
        <taxon>Actinomycetes</taxon>
        <taxon>Kitasatosporales</taxon>
        <taxon>Streptomycetaceae</taxon>
        <taxon>Streptomyces</taxon>
    </lineage>
</organism>
<evidence type="ECO:0000256" key="5">
    <source>
        <dbReference type="ARBA" id="ARBA00022679"/>
    </source>
</evidence>
<evidence type="ECO:0000256" key="7">
    <source>
        <dbReference type="ARBA" id="ARBA00022777"/>
    </source>
</evidence>
<dbReference type="InterPro" id="IPR005467">
    <property type="entry name" value="His_kinase_dom"/>
</dbReference>
<evidence type="ECO:0000256" key="11">
    <source>
        <dbReference type="SAM" id="MobiDB-lite"/>
    </source>
</evidence>
<dbReference type="InterPro" id="IPR050428">
    <property type="entry name" value="TCS_sensor_his_kinase"/>
</dbReference>
<comment type="subcellular location">
    <subcellularLocation>
        <location evidence="2">Cell membrane</location>
    </subcellularLocation>
</comment>
<feature type="transmembrane region" description="Helical" evidence="12">
    <location>
        <begin position="197"/>
        <end position="222"/>
    </location>
</feature>
<dbReference type="Pfam" id="PF00512">
    <property type="entry name" value="HisKA"/>
    <property type="match status" value="1"/>
</dbReference>
<dbReference type="InterPro" id="IPR004358">
    <property type="entry name" value="Sig_transdc_His_kin-like_C"/>
</dbReference>
<dbReference type="CDD" id="cd00082">
    <property type="entry name" value="HisKA"/>
    <property type="match status" value="1"/>
</dbReference>
<name>A0ABY6R673_9ACTN</name>
<dbReference type="SUPFAM" id="SSF158472">
    <property type="entry name" value="HAMP domain-like"/>
    <property type="match status" value="1"/>
</dbReference>
<keyword evidence="10 12" id="KW-0472">Membrane</keyword>
<dbReference type="GeneID" id="95604714"/>
<comment type="catalytic activity">
    <reaction evidence="1">
        <text>ATP + protein L-histidine = ADP + protein N-phospho-L-histidine.</text>
        <dbReference type="EC" id="2.7.13.3"/>
    </reaction>
</comment>
<dbReference type="Gene3D" id="1.10.287.130">
    <property type="match status" value="1"/>
</dbReference>
<dbReference type="SUPFAM" id="SSF55874">
    <property type="entry name" value="ATPase domain of HSP90 chaperone/DNA topoisomerase II/histidine kinase"/>
    <property type="match status" value="1"/>
</dbReference>
<dbReference type="InterPro" id="IPR036097">
    <property type="entry name" value="HisK_dim/P_sf"/>
</dbReference>
<dbReference type="SMART" id="SM00388">
    <property type="entry name" value="HisKA"/>
    <property type="match status" value="1"/>
</dbReference>
<dbReference type="RefSeq" id="WP_190102368.1">
    <property type="nucleotide sequence ID" value="NZ_BMUH01000002.1"/>
</dbReference>
<feature type="domain" description="HAMP" evidence="14">
    <location>
        <begin position="220"/>
        <end position="272"/>
    </location>
</feature>
<sequence length="511" mass="54045">MIRRLILSYVALVAVALAAFTVPVAFTLTAQLRGDTEESVRREATTMALLLGDGDAPARQALARMAGAYADETPGRVEVVAADGRSAVEPLPLPAHPDDPAFGAALKQGRTTVDWGSRLVWGPELVVTVPAFARREASAGDTRGRAEREDGRREEGGAEGGAEDEAAGEPAPAERIVGAVRVRYVTADLSDRLWRIWGFRAILAVGVLAVAAGLGAIVARLLTKPLRQLNDMASRFGDGDLTARSPVTGPQETQTLARTLNQGAERLDTLVASQRIFVADASHQLRTPLTALRLSLDNIADGVDDEFVREDVDQATAEVVRMSRLVSGLLVLARAEAKVSAPEPLALRELVEERLKVWRPAADERGVTIVLTGDADDLPRVLAGPGNLDQVLDNVLSNALEVSPDRGTITVRVETTGPEEAVLEVLDQGPGMSTAEQARAFDRFWRGQGLTGRSGSGLGLAIVKQLVTDDGGGVALRDAPGGGLCVRIALRTVAEGPRWISPRPGAPRSGG</sequence>
<dbReference type="InterPro" id="IPR003660">
    <property type="entry name" value="HAMP_dom"/>
</dbReference>
<keyword evidence="6 12" id="KW-0812">Transmembrane</keyword>
<evidence type="ECO:0000256" key="8">
    <source>
        <dbReference type="ARBA" id="ARBA00022989"/>
    </source>
</evidence>
<evidence type="ECO:0000256" key="3">
    <source>
        <dbReference type="ARBA" id="ARBA00012438"/>
    </source>
</evidence>
<dbReference type="CDD" id="cd00075">
    <property type="entry name" value="HATPase"/>
    <property type="match status" value="1"/>
</dbReference>
<evidence type="ECO:0000313" key="16">
    <source>
        <dbReference type="Proteomes" id="UP001164506"/>
    </source>
</evidence>
<gene>
    <name evidence="15" type="ORF">LDH80_34775</name>
</gene>
<reference evidence="15" key="1">
    <citation type="submission" date="2021-09" db="EMBL/GenBank/DDBJ databases">
        <title>Complete genome sequence and metabolic characterization of Streptomyces tanashiensis DSM 731 the producer of antibacterial Kalafungin and diverse secondary metabolites.</title>
        <authorList>
            <person name="Abbasi M.N."/>
            <person name="Anwar M.N."/>
            <person name="Alam K."/>
            <person name="Shoaib M."/>
            <person name="Lin Z."/>
            <person name="Hayat M."/>
            <person name="Ali M.I."/>
            <person name="Malik H.M.T."/>
            <person name="Ahmed I."/>
            <person name="Li A."/>
            <person name="Hailong Wang H."/>
            <person name="Zhang Y."/>
        </authorList>
    </citation>
    <scope>NUCLEOTIDE SEQUENCE</scope>
    <source>
        <strain evidence="15">Kala</strain>
    </source>
</reference>
<evidence type="ECO:0000256" key="4">
    <source>
        <dbReference type="ARBA" id="ARBA00022553"/>
    </source>
</evidence>
<evidence type="ECO:0000256" key="1">
    <source>
        <dbReference type="ARBA" id="ARBA00000085"/>
    </source>
</evidence>
<dbReference type="EMBL" id="CP084204">
    <property type="protein sequence ID" value="UZX25553.1"/>
    <property type="molecule type" value="Genomic_DNA"/>
</dbReference>
<dbReference type="InterPro" id="IPR003594">
    <property type="entry name" value="HATPase_dom"/>
</dbReference>
<dbReference type="GO" id="GO:0016301">
    <property type="term" value="F:kinase activity"/>
    <property type="evidence" value="ECO:0007669"/>
    <property type="project" value="UniProtKB-KW"/>
</dbReference>
<evidence type="ECO:0000259" key="13">
    <source>
        <dbReference type="PROSITE" id="PS50109"/>
    </source>
</evidence>
<keyword evidence="8 12" id="KW-1133">Transmembrane helix</keyword>
<evidence type="ECO:0000259" key="14">
    <source>
        <dbReference type="PROSITE" id="PS50885"/>
    </source>
</evidence>
<dbReference type="InterPro" id="IPR003661">
    <property type="entry name" value="HisK_dim/P_dom"/>
</dbReference>
<dbReference type="SUPFAM" id="SSF47384">
    <property type="entry name" value="Homodimeric domain of signal transducing histidine kinase"/>
    <property type="match status" value="1"/>
</dbReference>
<dbReference type="PRINTS" id="PR00344">
    <property type="entry name" value="BCTRLSENSOR"/>
</dbReference>
<keyword evidence="16" id="KW-1185">Reference proteome</keyword>
<evidence type="ECO:0000256" key="9">
    <source>
        <dbReference type="ARBA" id="ARBA00023012"/>
    </source>
</evidence>
<dbReference type="Gene3D" id="6.10.340.10">
    <property type="match status" value="1"/>
</dbReference>
<protein>
    <recommendedName>
        <fullName evidence="3">histidine kinase</fullName>
        <ecNumber evidence="3">2.7.13.3</ecNumber>
    </recommendedName>
</protein>
<dbReference type="CDD" id="cd06225">
    <property type="entry name" value="HAMP"/>
    <property type="match status" value="1"/>
</dbReference>
<dbReference type="SMART" id="SM00387">
    <property type="entry name" value="HATPase_c"/>
    <property type="match status" value="1"/>
</dbReference>
<keyword evidence="5" id="KW-0808">Transferase</keyword>
<dbReference type="PANTHER" id="PTHR45436:SF5">
    <property type="entry name" value="SENSOR HISTIDINE KINASE TRCS"/>
    <property type="match status" value="1"/>
</dbReference>
<keyword evidence="9" id="KW-0902">Two-component regulatory system</keyword>
<evidence type="ECO:0000256" key="6">
    <source>
        <dbReference type="ARBA" id="ARBA00022692"/>
    </source>
</evidence>
<dbReference type="Gene3D" id="3.30.565.10">
    <property type="entry name" value="Histidine kinase-like ATPase, C-terminal domain"/>
    <property type="match status" value="1"/>
</dbReference>
<feature type="region of interest" description="Disordered" evidence="11">
    <location>
        <begin position="137"/>
        <end position="172"/>
    </location>
</feature>
<dbReference type="InterPro" id="IPR036890">
    <property type="entry name" value="HATPase_C_sf"/>
</dbReference>
<dbReference type="Pfam" id="PF02518">
    <property type="entry name" value="HATPase_c"/>
    <property type="match status" value="1"/>
</dbReference>
<proteinExistence type="predicted"/>
<accession>A0ABY6R673</accession>
<dbReference type="EC" id="2.7.13.3" evidence="3"/>
<dbReference type="PANTHER" id="PTHR45436">
    <property type="entry name" value="SENSOR HISTIDINE KINASE YKOH"/>
    <property type="match status" value="1"/>
</dbReference>
<evidence type="ECO:0000313" key="15">
    <source>
        <dbReference type="EMBL" id="UZX25553.1"/>
    </source>
</evidence>
<feature type="compositionally biased region" description="Basic and acidic residues" evidence="11">
    <location>
        <begin position="137"/>
        <end position="156"/>
    </location>
</feature>
<keyword evidence="4" id="KW-0597">Phosphoprotein</keyword>
<dbReference type="Pfam" id="PF00672">
    <property type="entry name" value="HAMP"/>
    <property type="match status" value="1"/>
</dbReference>
<evidence type="ECO:0000256" key="2">
    <source>
        <dbReference type="ARBA" id="ARBA00004236"/>
    </source>
</evidence>
<feature type="domain" description="Histidine kinase" evidence="13">
    <location>
        <begin position="280"/>
        <end position="494"/>
    </location>
</feature>
<dbReference type="SMART" id="SM00304">
    <property type="entry name" value="HAMP"/>
    <property type="match status" value="1"/>
</dbReference>
<keyword evidence="7 15" id="KW-0418">Kinase</keyword>
<dbReference type="PROSITE" id="PS50109">
    <property type="entry name" value="HIS_KIN"/>
    <property type="match status" value="1"/>
</dbReference>
<evidence type="ECO:0000256" key="10">
    <source>
        <dbReference type="ARBA" id="ARBA00023136"/>
    </source>
</evidence>